<accession>A0A852WVW1</accession>
<evidence type="ECO:0000256" key="4">
    <source>
        <dbReference type="ARBA" id="ARBA00022692"/>
    </source>
</evidence>
<reference evidence="10 11" key="1">
    <citation type="submission" date="2020-07" db="EMBL/GenBank/DDBJ databases">
        <title>Sequencing the genomes of 1000 actinobacteria strains.</title>
        <authorList>
            <person name="Klenk H.-P."/>
        </authorList>
    </citation>
    <scope>NUCLEOTIDE SEQUENCE [LARGE SCALE GENOMIC DNA]</scope>
    <source>
        <strain evidence="10 11">DSM 8598</strain>
    </source>
</reference>
<comment type="subunit">
    <text evidence="9">The system is composed of three essential subunits: KdpA, KdpB and KdpC.</text>
</comment>
<gene>
    <name evidence="9" type="primary">kdpA</name>
    <name evidence="10" type="ORF">BJY17_002836</name>
</gene>
<keyword evidence="1 9" id="KW-0813">Transport</keyword>
<dbReference type="PANTHER" id="PTHR30607:SF2">
    <property type="entry name" value="POTASSIUM-TRANSPORTING ATPASE POTASSIUM-BINDING SUBUNIT"/>
    <property type="match status" value="1"/>
</dbReference>
<comment type="subcellular location">
    <subcellularLocation>
        <location evidence="9">Cell membrane</location>
        <topology evidence="9">Multi-pass membrane protein</topology>
    </subcellularLocation>
</comment>
<dbReference type="PANTHER" id="PTHR30607">
    <property type="entry name" value="POTASSIUM-TRANSPORTING ATPASE A CHAIN"/>
    <property type="match status" value="1"/>
</dbReference>
<evidence type="ECO:0000256" key="8">
    <source>
        <dbReference type="ARBA" id="ARBA00023136"/>
    </source>
</evidence>
<evidence type="ECO:0000256" key="7">
    <source>
        <dbReference type="ARBA" id="ARBA00023065"/>
    </source>
</evidence>
<feature type="transmembrane region" description="Helical" evidence="9">
    <location>
        <begin position="527"/>
        <end position="547"/>
    </location>
</feature>
<keyword evidence="6 9" id="KW-1133">Transmembrane helix</keyword>
<feature type="transmembrane region" description="Helical" evidence="9">
    <location>
        <begin position="251"/>
        <end position="268"/>
    </location>
</feature>
<feature type="transmembrane region" description="Helical" evidence="9">
    <location>
        <begin position="375"/>
        <end position="393"/>
    </location>
</feature>
<organism evidence="10 11">
    <name type="scientific">Agromyces hippuratus</name>
    <dbReference type="NCBI Taxonomy" id="286438"/>
    <lineage>
        <taxon>Bacteria</taxon>
        <taxon>Bacillati</taxon>
        <taxon>Actinomycetota</taxon>
        <taxon>Actinomycetes</taxon>
        <taxon>Micrococcales</taxon>
        <taxon>Microbacteriaceae</taxon>
        <taxon>Agromyces</taxon>
    </lineage>
</organism>
<feature type="transmembrane region" description="Helical" evidence="9">
    <location>
        <begin position="484"/>
        <end position="507"/>
    </location>
</feature>
<feature type="transmembrane region" description="Helical" evidence="9">
    <location>
        <begin position="60"/>
        <end position="79"/>
    </location>
</feature>
<comment type="function">
    <text evidence="9">Part of the high-affinity ATP-driven potassium transport (or Kdp) system, which catalyzes the hydrolysis of ATP coupled with the electrogenic transport of potassium into the cytoplasm. This subunit binds the extracellular potassium ions and delivers the ions to the membrane domain of KdpB through an intramembrane tunnel.</text>
</comment>
<keyword evidence="11" id="KW-1185">Reference proteome</keyword>
<dbReference type="PIRSF" id="PIRSF001294">
    <property type="entry name" value="K_ATPaseA"/>
    <property type="match status" value="1"/>
</dbReference>
<dbReference type="HAMAP" id="MF_00275">
    <property type="entry name" value="KdpA"/>
    <property type="match status" value="1"/>
</dbReference>
<feature type="transmembrane region" description="Helical" evidence="9">
    <location>
        <begin position="6"/>
        <end position="24"/>
    </location>
</feature>
<proteinExistence type="inferred from homology"/>
<keyword evidence="4 9" id="KW-0812">Transmembrane</keyword>
<keyword evidence="8 9" id="KW-0472">Membrane</keyword>
<dbReference type="GO" id="GO:0030955">
    <property type="term" value="F:potassium ion binding"/>
    <property type="evidence" value="ECO:0007669"/>
    <property type="project" value="UniProtKB-UniRule"/>
</dbReference>
<evidence type="ECO:0000256" key="5">
    <source>
        <dbReference type="ARBA" id="ARBA00022958"/>
    </source>
</evidence>
<evidence type="ECO:0000256" key="1">
    <source>
        <dbReference type="ARBA" id="ARBA00022448"/>
    </source>
</evidence>
<evidence type="ECO:0000256" key="9">
    <source>
        <dbReference type="HAMAP-Rule" id="MF_00275"/>
    </source>
</evidence>
<feature type="transmembrane region" description="Helical" evidence="9">
    <location>
        <begin position="128"/>
        <end position="150"/>
    </location>
</feature>
<evidence type="ECO:0000313" key="11">
    <source>
        <dbReference type="Proteomes" id="UP000549066"/>
    </source>
</evidence>
<comment type="caution">
    <text evidence="10">The sequence shown here is derived from an EMBL/GenBank/DDBJ whole genome shotgun (WGS) entry which is preliminary data.</text>
</comment>
<protein>
    <recommendedName>
        <fullName evidence="9">Potassium-transporting ATPase potassium-binding subunit</fullName>
    </recommendedName>
    <alternativeName>
        <fullName evidence="9">ATP phosphohydrolase [potassium-transporting] A chain</fullName>
    </alternativeName>
    <alternativeName>
        <fullName evidence="9">Potassium-binding and translocating subunit A</fullName>
    </alternativeName>
    <alternativeName>
        <fullName evidence="9">Potassium-translocating ATPase A chain</fullName>
    </alternativeName>
</protein>
<dbReference type="NCBIfam" id="TIGR00680">
    <property type="entry name" value="kdpA"/>
    <property type="match status" value="1"/>
</dbReference>
<dbReference type="Pfam" id="PF03814">
    <property type="entry name" value="KdpA"/>
    <property type="match status" value="1"/>
</dbReference>
<name>A0A852WVW1_9MICO</name>
<sequence>MEGLFAVMQAATLALILALLYRPLGDYMARLYTSDRDWRFERGLYRLIGVDPRSEQSWPAYLRGVLAFSVVGLLFVYVLQRAQAVLPYSLGLPAVPEGLSFNTAASFVANTNWQSYSPELTMGYTVQLAGLAVQNFVSAAVGIAVAVALVRGFARRGSGTIGNFWVDLFRGAFRLLLPLSVVGAIVLLIGGVVQNFNGFTEITTLAGNTQNLPGGPVASQEVIKLLGTNGGGFFNANSAHPFENPTAWTSLFQNVLMLAIPFALPRTFGRMVGSNKQGYAILAVMATLYLISLFALSALESGGNGTAPELAGGALEGKEARFGIFGSALFGTTSTLTSTGAVNSMHDSFTALGGMMPMLNMMLGEVAPGGVGSGLYGMLVLAIIAVFIAGLLVGRTPEYLGKKIGPREIKLASLYILVTPTLVLVGTALSFAIPGIREDVESVSIWNPGIHGMSEVLYAFTSASNNNGSAFAGLTANTPWFNTALGVAMLLGRFIPIVLVLALAGSLAAQDRVPATAGTLPTHRPQFVGLLVGVTVIVTALTYFPVLTLGPLAEGLN</sequence>
<feature type="transmembrane region" description="Helical" evidence="9">
    <location>
        <begin position="280"/>
        <end position="299"/>
    </location>
</feature>
<dbReference type="RefSeq" id="WP_179551947.1">
    <property type="nucleotide sequence ID" value="NZ_JACCFI010000001.1"/>
</dbReference>
<dbReference type="EMBL" id="JACCFI010000001">
    <property type="protein sequence ID" value="NYG22089.1"/>
    <property type="molecule type" value="Genomic_DNA"/>
</dbReference>
<dbReference type="Proteomes" id="UP000549066">
    <property type="component" value="Unassembled WGS sequence"/>
</dbReference>
<dbReference type="GO" id="GO:0005886">
    <property type="term" value="C:plasma membrane"/>
    <property type="evidence" value="ECO:0007669"/>
    <property type="project" value="UniProtKB-SubCell"/>
</dbReference>
<feature type="transmembrane region" description="Helical" evidence="9">
    <location>
        <begin position="414"/>
        <end position="436"/>
    </location>
</feature>
<evidence type="ECO:0000313" key="10">
    <source>
        <dbReference type="EMBL" id="NYG22089.1"/>
    </source>
</evidence>
<evidence type="ECO:0000256" key="6">
    <source>
        <dbReference type="ARBA" id="ARBA00022989"/>
    </source>
</evidence>
<dbReference type="GO" id="GO:0008556">
    <property type="term" value="F:P-type potassium transmembrane transporter activity"/>
    <property type="evidence" value="ECO:0007669"/>
    <property type="project" value="InterPro"/>
</dbReference>
<evidence type="ECO:0000256" key="2">
    <source>
        <dbReference type="ARBA" id="ARBA00022475"/>
    </source>
</evidence>
<keyword evidence="3 9" id="KW-0633">Potassium transport</keyword>
<evidence type="ECO:0000256" key="3">
    <source>
        <dbReference type="ARBA" id="ARBA00022538"/>
    </source>
</evidence>
<keyword evidence="7 9" id="KW-0406">Ion transport</keyword>
<dbReference type="AlphaFoldDB" id="A0A852WVW1"/>
<dbReference type="InterPro" id="IPR004623">
    <property type="entry name" value="KdpA"/>
</dbReference>
<feature type="transmembrane region" description="Helical" evidence="9">
    <location>
        <begin position="171"/>
        <end position="193"/>
    </location>
</feature>
<comment type="similarity">
    <text evidence="9">Belongs to the KdpA family.</text>
</comment>
<keyword evidence="5 9" id="KW-0630">Potassium</keyword>
<keyword evidence="2 9" id="KW-1003">Cell membrane</keyword>